<protein>
    <submittedName>
        <fullName evidence="1">Uncharacterized protein</fullName>
    </submittedName>
</protein>
<gene>
    <name evidence="1" type="ORF">A0O28_0039810</name>
</gene>
<sequence>MAAFNLGLVEAVAVTTMDPESPSFPLISASKQNRIMIWRDEVVSASASYTAASNYSAPSLVTTTTASSASLTPSELATMSRSSRLWHKVKTQFTGKRRTSETAANADLPDFMMPPRKGECTRTAMYQTLRPGFPIKPYTGEDEVESSHGHGRGLWDKQKRLLRASRLLSQHN</sequence>
<proteinExistence type="predicted"/>
<keyword evidence="2" id="KW-1185">Reference proteome</keyword>
<dbReference type="EMBL" id="LVVK01000022">
    <property type="protein sequence ID" value="OPB37069.1"/>
    <property type="molecule type" value="Genomic_DNA"/>
</dbReference>
<dbReference type="Proteomes" id="UP000191004">
    <property type="component" value="Unassembled WGS sequence"/>
</dbReference>
<comment type="caution">
    <text evidence="1">The sequence shown here is derived from an EMBL/GenBank/DDBJ whole genome shotgun (WGS) entry which is preliminary data.</text>
</comment>
<name>A0A1T3C7N6_9HYPO</name>
<evidence type="ECO:0000313" key="1">
    <source>
        <dbReference type="EMBL" id="OPB37069.1"/>
    </source>
</evidence>
<organism evidence="1 2">
    <name type="scientific">Trichoderma guizhouense</name>
    <dbReference type="NCBI Taxonomy" id="1491466"/>
    <lineage>
        <taxon>Eukaryota</taxon>
        <taxon>Fungi</taxon>
        <taxon>Dikarya</taxon>
        <taxon>Ascomycota</taxon>
        <taxon>Pezizomycotina</taxon>
        <taxon>Sordariomycetes</taxon>
        <taxon>Hypocreomycetidae</taxon>
        <taxon>Hypocreales</taxon>
        <taxon>Hypocreaceae</taxon>
        <taxon>Trichoderma</taxon>
    </lineage>
</organism>
<dbReference type="AlphaFoldDB" id="A0A1T3C7N6"/>
<evidence type="ECO:0000313" key="2">
    <source>
        <dbReference type="Proteomes" id="UP000191004"/>
    </source>
</evidence>
<accession>A0A1T3C7N6</accession>
<reference evidence="1 2" key="1">
    <citation type="submission" date="2016-04" db="EMBL/GenBank/DDBJ databases">
        <title>Multiple horizontal gene transfer events from other fungi enriched the ability of the initially mycotrophic fungus Trichoderma (Ascomycota) to feed on dead plant biomass.</title>
        <authorList>
            <person name="Atanasova L."/>
            <person name="Chenthamara K."/>
            <person name="Zhang J."/>
            <person name="Grujic M."/>
            <person name="Henrissat B."/>
            <person name="Kuo A."/>
            <person name="Aertz A."/>
            <person name="Salamov A."/>
            <person name="Lipzen A."/>
            <person name="Labutti K."/>
            <person name="Barry K."/>
            <person name="Miao Y."/>
            <person name="Rahimi M.J."/>
            <person name="Shen Q."/>
            <person name="Grigoriev I.V."/>
            <person name="Kubicek C.P."/>
            <person name="Druzhinina I.S."/>
        </authorList>
    </citation>
    <scope>NUCLEOTIDE SEQUENCE [LARGE SCALE GENOMIC DNA]</scope>
    <source>
        <strain evidence="1 2">NJAU 4742</strain>
    </source>
</reference>
<dbReference type="OrthoDB" id="4897217at2759"/>